<gene>
    <name evidence="2" type="ORF">ACJRO7_015822</name>
</gene>
<comment type="caution">
    <text evidence="2">The sequence shown here is derived from an EMBL/GenBank/DDBJ whole genome shotgun (WGS) entry which is preliminary data.</text>
</comment>
<reference evidence="2 3" key="1">
    <citation type="submission" date="2024-11" db="EMBL/GenBank/DDBJ databases">
        <title>Chromosome-level genome assembly of Eucalyptus globulus Labill. provides insights into its genome evolution.</title>
        <authorList>
            <person name="Li X."/>
        </authorList>
    </citation>
    <scope>NUCLEOTIDE SEQUENCE [LARGE SCALE GENOMIC DNA]</scope>
    <source>
        <strain evidence="2">CL2024</strain>
        <tissue evidence="2">Fresh tender leaves</tissue>
    </source>
</reference>
<dbReference type="Proteomes" id="UP001634007">
    <property type="component" value="Unassembled WGS sequence"/>
</dbReference>
<sequence length="56" mass="6211">SAARERKGFRRKWREGSSIHGGSTMSALRPGSPGQRHDEATDIQLCTEKVWAMLAV</sequence>
<proteinExistence type="predicted"/>
<dbReference type="AlphaFoldDB" id="A0ABD3LAL6"/>
<keyword evidence="3" id="KW-1185">Reference proteome</keyword>
<name>A0ABD3LAL6_EUCGL</name>
<evidence type="ECO:0000256" key="1">
    <source>
        <dbReference type="SAM" id="MobiDB-lite"/>
    </source>
</evidence>
<organism evidence="2 3">
    <name type="scientific">Eucalyptus globulus</name>
    <name type="common">Tasmanian blue gum</name>
    <dbReference type="NCBI Taxonomy" id="34317"/>
    <lineage>
        <taxon>Eukaryota</taxon>
        <taxon>Viridiplantae</taxon>
        <taxon>Streptophyta</taxon>
        <taxon>Embryophyta</taxon>
        <taxon>Tracheophyta</taxon>
        <taxon>Spermatophyta</taxon>
        <taxon>Magnoliopsida</taxon>
        <taxon>eudicotyledons</taxon>
        <taxon>Gunneridae</taxon>
        <taxon>Pentapetalae</taxon>
        <taxon>rosids</taxon>
        <taxon>malvids</taxon>
        <taxon>Myrtales</taxon>
        <taxon>Myrtaceae</taxon>
        <taxon>Myrtoideae</taxon>
        <taxon>Eucalypteae</taxon>
        <taxon>Eucalyptus</taxon>
    </lineage>
</organism>
<protein>
    <submittedName>
        <fullName evidence="2">Uncharacterized protein</fullName>
    </submittedName>
</protein>
<dbReference type="EMBL" id="JBJKBG010000003">
    <property type="protein sequence ID" value="KAL3746946.1"/>
    <property type="molecule type" value="Genomic_DNA"/>
</dbReference>
<accession>A0ABD3LAL6</accession>
<evidence type="ECO:0000313" key="3">
    <source>
        <dbReference type="Proteomes" id="UP001634007"/>
    </source>
</evidence>
<feature type="region of interest" description="Disordered" evidence="1">
    <location>
        <begin position="1"/>
        <end position="40"/>
    </location>
</feature>
<feature type="non-terminal residue" evidence="2">
    <location>
        <position position="56"/>
    </location>
</feature>
<feature type="non-terminal residue" evidence="2">
    <location>
        <position position="1"/>
    </location>
</feature>
<evidence type="ECO:0000313" key="2">
    <source>
        <dbReference type="EMBL" id="KAL3746946.1"/>
    </source>
</evidence>